<protein>
    <submittedName>
        <fullName evidence="1">Uncharacterized protein</fullName>
    </submittedName>
</protein>
<proteinExistence type="predicted"/>
<dbReference type="RefSeq" id="WP_157404248.1">
    <property type="nucleotide sequence ID" value="NZ_VIRB01000085.1"/>
</dbReference>
<evidence type="ECO:0000313" key="2">
    <source>
        <dbReference type="Proteomes" id="UP000474104"/>
    </source>
</evidence>
<dbReference type="AlphaFoldDB" id="A0A9X5H6S2"/>
<dbReference type="Proteomes" id="UP000474104">
    <property type="component" value="Unassembled WGS sequence"/>
</dbReference>
<comment type="caution">
    <text evidence="1">The sequence shown here is derived from an EMBL/GenBank/DDBJ whole genome shotgun (WGS) entry which is preliminary data.</text>
</comment>
<dbReference type="EMBL" id="VIRB01000085">
    <property type="protein sequence ID" value="NDO69834.1"/>
    <property type="molecule type" value="Genomic_DNA"/>
</dbReference>
<evidence type="ECO:0000313" key="1">
    <source>
        <dbReference type="EMBL" id="NDO69834.1"/>
    </source>
</evidence>
<sequence>MMYRLNLSHFSISECEKIRKDLQPYAWEIYDVSYRPPVIDIHWNSEKSIKELFPDLLPYLTIIQ</sequence>
<accession>A0A9X5H6S2</accession>
<organism evidence="1 2">
    <name type="scientific">Schaedlerella arabinosiphila</name>
    <dbReference type="NCBI Taxonomy" id="2044587"/>
    <lineage>
        <taxon>Bacteria</taxon>
        <taxon>Bacillati</taxon>
        <taxon>Bacillota</taxon>
        <taxon>Clostridia</taxon>
        <taxon>Lachnospirales</taxon>
        <taxon>Lachnospiraceae</taxon>
        <taxon>Schaedlerella</taxon>
    </lineage>
</organism>
<gene>
    <name evidence="1" type="ORF">FMM80_14600</name>
</gene>
<reference evidence="1 2" key="1">
    <citation type="submission" date="2019-07" db="EMBL/GenBank/DDBJ databases">
        <title>Draft genome sequences of 15 bacterial species constituting the stable defined intestinal microbiota of the GM15 gnotobiotic mouse model.</title>
        <authorList>
            <person name="Elie C."/>
            <person name="Mathieu A."/>
            <person name="Saliou A."/>
            <person name="Darnaud M."/>
            <person name="Leulier F."/>
            <person name="Tamellini A."/>
        </authorList>
    </citation>
    <scope>NUCLEOTIDE SEQUENCE [LARGE SCALE GENOMIC DNA]</scope>
    <source>
        <strain evidence="2">ASF 502</strain>
    </source>
</reference>
<name>A0A9X5H6S2_9FIRM</name>